<feature type="domain" description="FAD-binding PCMH-type" evidence="5">
    <location>
        <begin position="41"/>
        <end position="214"/>
    </location>
</feature>
<sequence length="481" mass="51661">MDATKAINALKAALPGSQLSLPGTEEYGKLNSSTYMSGLCKDITPGAIFQPKSRDEVATFVRTIKPFVASGDTAFAVVGGGRQPAPGCSNIQDGITLNLGLLKGIEVKDDVVLIGAGEQWGAVYDKLAPLGLGVSGSRSSKGGIGGLALQGGLSFNSSREGFICDDIVNYEVVIASGEVVNANADENLDLWRALRGGGNNFGVVTRFDFKTFKQGPLYGGSLYYFNPSFPSQIEALVSELQKPDADPDTHLMMSLGYTAMFGPEAMGMNQMYHLGGIEKPPVLEPFTSIQPQIDQLNSLRVIPNLAAASREQTGDIPALQRSAYMNLTVKADVATLLAGSEAWKAALEPIKAFEGLICSYTLQPYARSLLEASTKKGGNSLGLDATLGPVVSVAFLMYWNNKNDDEKILGTFRGVLDKMTEDAKSRGTFVDFTYMNYSYTFQDPISSYGAENKTRLQEVSKKYDPEGIFQKGVPGGWKLFT</sequence>
<organism evidence="6 7">
    <name type="scientific">Eutypa lata (strain UCR-EL1)</name>
    <name type="common">Grapevine dieback disease fungus</name>
    <name type="synonym">Eutypa armeniacae</name>
    <dbReference type="NCBI Taxonomy" id="1287681"/>
    <lineage>
        <taxon>Eukaryota</taxon>
        <taxon>Fungi</taxon>
        <taxon>Dikarya</taxon>
        <taxon>Ascomycota</taxon>
        <taxon>Pezizomycotina</taxon>
        <taxon>Sordariomycetes</taxon>
        <taxon>Xylariomycetidae</taxon>
        <taxon>Xylariales</taxon>
        <taxon>Diatrypaceae</taxon>
        <taxon>Eutypa</taxon>
    </lineage>
</organism>
<keyword evidence="7" id="KW-1185">Reference proteome</keyword>
<dbReference type="InterPro" id="IPR016166">
    <property type="entry name" value="FAD-bd_PCMH"/>
</dbReference>
<dbReference type="Proteomes" id="UP000012174">
    <property type="component" value="Unassembled WGS sequence"/>
</dbReference>
<dbReference type="PANTHER" id="PTHR42973:SF22">
    <property type="entry name" value="FAD-BINDING PCMH-TYPE DOMAIN-CONTAINING PROTEIN-RELATED"/>
    <property type="match status" value="1"/>
</dbReference>
<dbReference type="OrthoDB" id="2151789at2759"/>
<dbReference type="KEGG" id="ela:UCREL1_2539"/>
<dbReference type="GO" id="GO:0071949">
    <property type="term" value="F:FAD binding"/>
    <property type="evidence" value="ECO:0007669"/>
    <property type="project" value="InterPro"/>
</dbReference>
<reference evidence="7" key="1">
    <citation type="journal article" date="2013" name="Genome Announc.">
        <title>Draft genome sequence of the grapevine dieback fungus Eutypa lata UCR-EL1.</title>
        <authorList>
            <person name="Blanco-Ulate B."/>
            <person name="Rolshausen P.E."/>
            <person name="Cantu D."/>
        </authorList>
    </citation>
    <scope>NUCLEOTIDE SEQUENCE [LARGE SCALE GENOMIC DNA]</scope>
    <source>
        <strain evidence="7">UCR-EL1</strain>
    </source>
</reference>
<evidence type="ECO:0000313" key="6">
    <source>
        <dbReference type="EMBL" id="EMR70417.1"/>
    </source>
</evidence>
<evidence type="ECO:0000256" key="1">
    <source>
        <dbReference type="ARBA" id="ARBA00005466"/>
    </source>
</evidence>
<dbReference type="STRING" id="1287681.M7T1I2"/>
<evidence type="ECO:0000259" key="5">
    <source>
        <dbReference type="PROSITE" id="PS51387"/>
    </source>
</evidence>
<dbReference type="Pfam" id="PF01565">
    <property type="entry name" value="FAD_binding_4"/>
    <property type="match status" value="1"/>
</dbReference>
<accession>M7T1I2</accession>
<evidence type="ECO:0000256" key="3">
    <source>
        <dbReference type="ARBA" id="ARBA00022827"/>
    </source>
</evidence>
<protein>
    <submittedName>
        <fullName evidence="6">Putative fad binding domain-containing protein</fullName>
    </submittedName>
</protein>
<dbReference type="AlphaFoldDB" id="M7T1I2"/>
<keyword evidence="3" id="KW-0274">FAD</keyword>
<dbReference type="PROSITE" id="PS51387">
    <property type="entry name" value="FAD_PCMH"/>
    <property type="match status" value="1"/>
</dbReference>
<dbReference type="GO" id="GO:0016491">
    <property type="term" value="F:oxidoreductase activity"/>
    <property type="evidence" value="ECO:0007669"/>
    <property type="project" value="UniProtKB-KW"/>
</dbReference>
<proteinExistence type="inferred from homology"/>
<dbReference type="eggNOG" id="KOG1231">
    <property type="taxonomic scope" value="Eukaryota"/>
</dbReference>
<keyword evidence="4" id="KW-0560">Oxidoreductase</keyword>
<keyword evidence="2" id="KW-0285">Flavoprotein</keyword>
<dbReference type="PANTHER" id="PTHR42973">
    <property type="entry name" value="BINDING OXIDOREDUCTASE, PUTATIVE (AFU_ORTHOLOGUE AFUA_1G17690)-RELATED"/>
    <property type="match status" value="1"/>
</dbReference>
<dbReference type="InterPro" id="IPR016169">
    <property type="entry name" value="FAD-bd_PCMH_sub2"/>
</dbReference>
<name>M7T1I2_EUTLA</name>
<gene>
    <name evidence="6" type="ORF">UCREL1_2539</name>
</gene>
<dbReference type="SUPFAM" id="SSF56176">
    <property type="entry name" value="FAD-binding/transporter-associated domain-like"/>
    <property type="match status" value="1"/>
</dbReference>
<evidence type="ECO:0000256" key="4">
    <source>
        <dbReference type="ARBA" id="ARBA00023002"/>
    </source>
</evidence>
<dbReference type="Gene3D" id="3.30.465.10">
    <property type="match status" value="1"/>
</dbReference>
<comment type="similarity">
    <text evidence="1">Belongs to the oxygen-dependent FAD-linked oxidoreductase family.</text>
</comment>
<dbReference type="InterPro" id="IPR036318">
    <property type="entry name" value="FAD-bd_PCMH-like_sf"/>
</dbReference>
<evidence type="ECO:0000313" key="7">
    <source>
        <dbReference type="Proteomes" id="UP000012174"/>
    </source>
</evidence>
<dbReference type="EMBL" id="KB705867">
    <property type="protein sequence ID" value="EMR70417.1"/>
    <property type="molecule type" value="Genomic_DNA"/>
</dbReference>
<evidence type="ECO:0000256" key="2">
    <source>
        <dbReference type="ARBA" id="ARBA00022630"/>
    </source>
</evidence>
<dbReference type="HOGENOM" id="CLU_018354_1_1_1"/>
<dbReference type="InterPro" id="IPR006094">
    <property type="entry name" value="Oxid_FAD_bind_N"/>
</dbReference>
<dbReference type="InterPro" id="IPR050416">
    <property type="entry name" value="FAD-linked_Oxidoreductase"/>
</dbReference>